<dbReference type="Pfam" id="PF00201">
    <property type="entry name" value="UDPGT"/>
    <property type="match status" value="1"/>
</dbReference>
<dbReference type="GO" id="GO:0015020">
    <property type="term" value="F:glucuronosyltransferase activity"/>
    <property type="evidence" value="ECO:0007669"/>
    <property type="project" value="UniProtKB-EC"/>
</dbReference>
<dbReference type="AlphaFoldDB" id="A0A0B1TCZ6"/>
<dbReference type="OrthoDB" id="5835829at2759"/>
<accession>A0A0B1TCZ6</accession>
<keyword evidence="4" id="KW-0808">Transferase</keyword>
<comment type="similarity">
    <text evidence="1">Belongs to the UDP-glycosyltransferase family.</text>
</comment>
<evidence type="ECO:0000313" key="8">
    <source>
        <dbReference type="Proteomes" id="UP000053660"/>
    </source>
</evidence>
<keyword evidence="5" id="KW-0732">Signal</keyword>
<name>A0A0B1TCZ6_OESDE</name>
<evidence type="ECO:0000256" key="5">
    <source>
        <dbReference type="ARBA" id="ARBA00022729"/>
    </source>
</evidence>
<dbReference type="Proteomes" id="UP000053660">
    <property type="component" value="Unassembled WGS sequence"/>
</dbReference>
<dbReference type="EC" id="2.4.1.17" evidence="2"/>
<dbReference type="EMBL" id="KN549964">
    <property type="protein sequence ID" value="KHJ95438.1"/>
    <property type="molecule type" value="Genomic_DNA"/>
</dbReference>
<protein>
    <recommendedName>
        <fullName evidence="2">glucuronosyltransferase</fullName>
        <ecNumber evidence="2">2.4.1.17</ecNumber>
    </recommendedName>
</protein>
<dbReference type="PANTHER" id="PTHR48043">
    <property type="entry name" value="EG:EG0003.4 PROTEIN-RELATED"/>
    <property type="match status" value="1"/>
</dbReference>
<evidence type="ECO:0000256" key="1">
    <source>
        <dbReference type="ARBA" id="ARBA00009995"/>
    </source>
</evidence>
<gene>
    <name evidence="7" type="ORF">OESDEN_04614</name>
</gene>
<sequence>MGYSHMNFLGRIADTLVDAGHDVSVLVLVLSNMITQLVTLQPLVFPHVNNGTRKSRLIQVDTSGEFREEFEAIQKENPLWTASATSPLGVLSFLPMLKRITTKTLLRILDDKELLEQLKSEGFDVGIAELFDFTGIGVFEAIGLKNMVGAHSTSSMQEGTAFSIGLPVLPSFMPASLGVTDDSSSFLTRMTNILFTFLSCHFQTSIADSAEKVMMEKLGSNFTPIWDTVANMSWILSNVEPLLEYPKPTLHKVVDIGGMGVHKPKPLDEVTLYSTIRL</sequence>
<evidence type="ECO:0000256" key="3">
    <source>
        <dbReference type="ARBA" id="ARBA00022676"/>
    </source>
</evidence>
<dbReference type="InterPro" id="IPR002213">
    <property type="entry name" value="UDP_glucos_trans"/>
</dbReference>
<proteinExistence type="inferred from homology"/>
<reference evidence="7 8" key="1">
    <citation type="submission" date="2014-03" db="EMBL/GenBank/DDBJ databases">
        <title>Draft genome of the hookworm Oesophagostomum dentatum.</title>
        <authorList>
            <person name="Mitreva M."/>
        </authorList>
    </citation>
    <scope>NUCLEOTIDE SEQUENCE [LARGE SCALE GENOMIC DNA]</scope>
    <source>
        <strain evidence="7 8">OD-Hann</strain>
    </source>
</reference>
<comment type="catalytic activity">
    <reaction evidence="6">
        <text>glucuronate acceptor + UDP-alpha-D-glucuronate = acceptor beta-D-glucuronoside + UDP + H(+)</text>
        <dbReference type="Rhea" id="RHEA:21032"/>
        <dbReference type="ChEBI" id="CHEBI:15378"/>
        <dbReference type="ChEBI" id="CHEBI:58052"/>
        <dbReference type="ChEBI" id="CHEBI:58223"/>
        <dbReference type="ChEBI" id="CHEBI:132367"/>
        <dbReference type="ChEBI" id="CHEBI:132368"/>
        <dbReference type="EC" id="2.4.1.17"/>
    </reaction>
</comment>
<evidence type="ECO:0000256" key="4">
    <source>
        <dbReference type="ARBA" id="ARBA00022679"/>
    </source>
</evidence>
<keyword evidence="3" id="KW-0328">Glycosyltransferase</keyword>
<evidence type="ECO:0000313" key="7">
    <source>
        <dbReference type="EMBL" id="KHJ95438.1"/>
    </source>
</evidence>
<evidence type="ECO:0000256" key="2">
    <source>
        <dbReference type="ARBA" id="ARBA00012544"/>
    </source>
</evidence>
<keyword evidence="8" id="KW-1185">Reference proteome</keyword>
<dbReference type="PANTHER" id="PTHR48043:SF150">
    <property type="entry name" value="GLUCURONOSYLTRANSFERASE"/>
    <property type="match status" value="1"/>
</dbReference>
<dbReference type="InterPro" id="IPR050271">
    <property type="entry name" value="UDP-glycosyltransferase"/>
</dbReference>
<evidence type="ECO:0000256" key="6">
    <source>
        <dbReference type="ARBA" id="ARBA00047475"/>
    </source>
</evidence>
<dbReference type="SUPFAM" id="SSF53756">
    <property type="entry name" value="UDP-Glycosyltransferase/glycogen phosphorylase"/>
    <property type="match status" value="1"/>
</dbReference>
<organism evidence="7 8">
    <name type="scientific">Oesophagostomum dentatum</name>
    <name type="common">Nodular worm</name>
    <dbReference type="NCBI Taxonomy" id="61180"/>
    <lineage>
        <taxon>Eukaryota</taxon>
        <taxon>Metazoa</taxon>
        <taxon>Ecdysozoa</taxon>
        <taxon>Nematoda</taxon>
        <taxon>Chromadorea</taxon>
        <taxon>Rhabditida</taxon>
        <taxon>Rhabditina</taxon>
        <taxon>Rhabditomorpha</taxon>
        <taxon>Strongyloidea</taxon>
        <taxon>Strongylidae</taxon>
        <taxon>Oesophagostomum</taxon>
    </lineage>
</organism>